<dbReference type="GO" id="GO:0020037">
    <property type="term" value="F:heme binding"/>
    <property type="evidence" value="ECO:0007669"/>
    <property type="project" value="InterPro"/>
</dbReference>
<organism evidence="8 9">
    <name type="scientific">Pseudopithomyces chartarum</name>
    <dbReference type="NCBI Taxonomy" id="1892770"/>
    <lineage>
        <taxon>Eukaryota</taxon>
        <taxon>Fungi</taxon>
        <taxon>Dikarya</taxon>
        <taxon>Ascomycota</taxon>
        <taxon>Pezizomycotina</taxon>
        <taxon>Dothideomycetes</taxon>
        <taxon>Pleosporomycetidae</taxon>
        <taxon>Pleosporales</taxon>
        <taxon>Massarineae</taxon>
        <taxon>Didymosphaeriaceae</taxon>
        <taxon>Pseudopithomyces</taxon>
    </lineage>
</organism>
<keyword evidence="6" id="KW-0503">Monooxygenase</keyword>
<evidence type="ECO:0000256" key="6">
    <source>
        <dbReference type="RuleBase" id="RU000461"/>
    </source>
</evidence>
<sequence length="480" mass="55072">MLNLWIITVLVLGLLYFHRVKARGRKKGSIPGPLIGRLTTYYRVWLLMWGDAPRRYAELHRKYGPVVQTGPYHISISESHWIPIVYDTKHRFRKGRFYDVFRPLYKGKPLDTVFTTSDPALNKHLKHSLLLNLLNKPHLYIEDIDYSVFVFIQEMEAAKGKSIDLSSWIFYWAFDMTYALVFGDHFGYMRSGKDFNGMVSSFKSIVRSAAVLGQVPKWCSITLANKRFMGICRSFSSFPDPTIQLLEEIERKIQKHDTQMHSCGKSLLCRVLSSGDHKLNENAYDEAVNVLFEAFLAAAGEVAVSVTTIIYCLLNNQRVYNTLTETVRSRTDPDHIYLNGVIKEALRVHTSNSPPIERVVPTGGLNVDGYFIQEGTVLGIPQYLAHRDQAVFGIDAEDFRPERWLEADPPTMKSMDQNFMTFGKGCRGCVGRELAMIEMRTFVTKVFTKLDVRWASSTRPKTANYWMMEYFDFHVTFAAA</sequence>
<keyword evidence="6" id="KW-0560">Oxidoreductase</keyword>
<dbReference type="InterPro" id="IPR017972">
    <property type="entry name" value="Cyt_P450_CS"/>
</dbReference>
<dbReference type="GO" id="GO:0005506">
    <property type="term" value="F:iron ion binding"/>
    <property type="evidence" value="ECO:0007669"/>
    <property type="project" value="InterPro"/>
</dbReference>
<keyword evidence="4 5" id="KW-0408">Iron</keyword>
<dbReference type="PANTHER" id="PTHR24305">
    <property type="entry name" value="CYTOCHROME P450"/>
    <property type="match status" value="1"/>
</dbReference>
<feature type="signal peptide" evidence="7">
    <location>
        <begin position="1"/>
        <end position="22"/>
    </location>
</feature>
<evidence type="ECO:0000256" key="4">
    <source>
        <dbReference type="ARBA" id="ARBA00023004"/>
    </source>
</evidence>
<keyword evidence="3 5" id="KW-0479">Metal-binding</keyword>
<gene>
    <name evidence="8" type="ORF">GRF29_77g34111</name>
</gene>
<dbReference type="InterPro" id="IPR002403">
    <property type="entry name" value="Cyt_P450_E_grp-IV"/>
</dbReference>
<dbReference type="GO" id="GO:0004497">
    <property type="term" value="F:monooxygenase activity"/>
    <property type="evidence" value="ECO:0007669"/>
    <property type="project" value="UniProtKB-KW"/>
</dbReference>
<dbReference type="SUPFAM" id="SSF48264">
    <property type="entry name" value="Cytochrome P450"/>
    <property type="match status" value="1"/>
</dbReference>
<dbReference type="AlphaFoldDB" id="A0AAN6LV68"/>
<dbReference type="GO" id="GO:0016705">
    <property type="term" value="F:oxidoreductase activity, acting on paired donors, with incorporation or reduction of molecular oxygen"/>
    <property type="evidence" value="ECO:0007669"/>
    <property type="project" value="InterPro"/>
</dbReference>
<dbReference type="PRINTS" id="PR00385">
    <property type="entry name" value="P450"/>
</dbReference>
<comment type="caution">
    <text evidence="8">The sequence shown here is derived from an EMBL/GenBank/DDBJ whole genome shotgun (WGS) entry which is preliminary data.</text>
</comment>
<dbReference type="EMBL" id="WVTA01000007">
    <property type="protein sequence ID" value="KAK3208238.1"/>
    <property type="molecule type" value="Genomic_DNA"/>
</dbReference>
<dbReference type="PANTHER" id="PTHR24305:SF166">
    <property type="entry name" value="CYTOCHROME P450 12A4, MITOCHONDRIAL-RELATED"/>
    <property type="match status" value="1"/>
</dbReference>
<dbReference type="InterPro" id="IPR050121">
    <property type="entry name" value="Cytochrome_P450_monoxygenase"/>
</dbReference>
<evidence type="ECO:0000313" key="9">
    <source>
        <dbReference type="Proteomes" id="UP001280581"/>
    </source>
</evidence>
<comment type="cofactor">
    <cofactor evidence="1 5">
        <name>heme</name>
        <dbReference type="ChEBI" id="CHEBI:30413"/>
    </cofactor>
</comment>
<evidence type="ECO:0000256" key="1">
    <source>
        <dbReference type="ARBA" id="ARBA00001971"/>
    </source>
</evidence>
<evidence type="ECO:0000256" key="5">
    <source>
        <dbReference type="PIRSR" id="PIRSR602403-1"/>
    </source>
</evidence>
<evidence type="ECO:0008006" key="10">
    <source>
        <dbReference type="Google" id="ProtNLM"/>
    </source>
</evidence>
<evidence type="ECO:0000256" key="2">
    <source>
        <dbReference type="ARBA" id="ARBA00010617"/>
    </source>
</evidence>
<evidence type="ECO:0000256" key="7">
    <source>
        <dbReference type="SAM" id="SignalP"/>
    </source>
</evidence>
<keyword evidence="5 6" id="KW-0349">Heme</keyword>
<dbReference type="PROSITE" id="PS00086">
    <property type="entry name" value="CYTOCHROME_P450"/>
    <property type="match status" value="1"/>
</dbReference>
<comment type="similarity">
    <text evidence="2 6">Belongs to the cytochrome P450 family.</text>
</comment>
<protein>
    <recommendedName>
        <fullName evidence="10">Cytochrome P450</fullName>
    </recommendedName>
</protein>
<proteinExistence type="inferred from homology"/>
<evidence type="ECO:0000256" key="3">
    <source>
        <dbReference type="ARBA" id="ARBA00022723"/>
    </source>
</evidence>
<dbReference type="Proteomes" id="UP001280581">
    <property type="component" value="Unassembled WGS sequence"/>
</dbReference>
<feature type="binding site" description="axial binding residue" evidence="5">
    <location>
        <position position="429"/>
    </location>
    <ligand>
        <name>heme</name>
        <dbReference type="ChEBI" id="CHEBI:30413"/>
    </ligand>
    <ligandPart>
        <name>Fe</name>
        <dbReference type="ChEBI" id="CHEBI:18248"/>
    </ligandPart>
</feature>
<feature type="chain" id="PRO_5042879147" description="Cytochrome P450" evidence="7">
    <location>
        <begin position="23"/>
        <end position="480"/>
    </location>
</feature>
<reference evidence="8 9" key="1">
    <citation type="submission" date="2021-02" db="EMBL/GenBank/DDBJ databases">
        <title>Genome assembly of Pseudopithomyces chartarum.</title>
        <authorList>
            <person name="Jauregui R."/>
            <person name="Singh J."/>
            <person name="Voisey C."/>
        </authorList>
    </citation>
    <scope>NUCLEOTIDE SEQUENCE [LARGE SCALE GENOMIC DNA]</scope>
    <source>
        <strain evidence="8 9">AGR01</strain>
    </source>
</reference>
<name>A0AAN6LV68_9PLEO</name>
<evidence type="ECO:0000313" key="8">
    <source>
        <dbReference type="EMBL" id="KAK3208238.1"/>
    </source>
</evidence>
<dbReference type="PRINTS" id="PR00465">
    <property type="entry name" value="EP450IV"/>
</dbReference>
<keyword evidence="9" id="KW-1185">Reference proteome</keyword>
<dbReference type="Gene3D" id="1.10.630.10">
    <property type="entry name" value="Cytochrome P450"/>
    <property type="match status" value="1"/>
</dbReference>
<dbReference type="InterPro" id="IPR001128">
    <property type="entry name" value="Cyt_P450"/>
</dbReference>
<accession>A0AAN6LV68</accession>
<keyword evidence="7" id="KW-0732">Signal</keyword>
<dbReference type="Pfam" id="PF00067">
    <property type="entry name" value="p450"/>
    <property type="match status" value="1"/>
</dbReference>
<dbReference type="InterPro" id="IPR036396">
    <property type="entry name" value="Cyt_P450_sf"/>
</dbReference>